<dbReference type="EMBL" id="JAHSPG010000001">
    <property type="protein sequence ID" value="MBV4356028.1"/>
    <property type="molecule type" value="Genomic_DNA"/>
</dbReference>
<dbReference type="PANTHER" id="PTHR30069">
    <property type="entry name" value="TONB-DEPENDENT OUTER MEMBRANE RECEPTOR"/>
    <property type="match status" value="1"/>
</dbReference>
<dbReference type="InterPro" id="IPR039426">
    <property type="entry name" value="TonB-dep_rcpt-like"/>
</dbReference>
<proteinExistence type="inferred from homology"/>
<evidence type="ECO:0000256" key="1">
    <source>
        <dbReference type="ARBA" id="ARBA00022729"/>
    </source>
</evidence>
<dbReference type="GO" id="GO:0009279">
    <property type="term" value="C:cell outer membrane"/>
    <property type="evidence" value="ECO:0007669"/>
    <property type="project" value="UniProtKB-SubCell"/>
</dbReference>
<comment type="similarity">
    <text evidence="2 3">Belongs to the TonB-dependent receptor family.</text>
</comment>
<comment type="caution">
    <text evidence="6">The sequence shown here is derived from an EMBL/GenBank/DDBJ whole genome shotgun (WGS) entry which is preliminary data.</text>
</comment>
<sequence>MKKLFFLSFLFTSFCDDLQAQTSGQSRHKHSIRGVVKDELTGNGLAGASVFIPAINAGALSNEQGSFTISVPDSVRYELEITSVGYDKKSVTGTANATVHIKLSKTSASLEEVVITGVSKATLIRENPVPIATVSSIKIEKTIESNIIDVLMKNVPGLNTVKTGPNISKPFIRGLGYNRVLTLYDGIRQEGQQWGDEHGIEVDAYNIEKAEVIKGPSSLMFGSDALAGVVSLFPNVPKEKDGKLRGKFTTEYQSNNGLVGNGLRLNYSNEHWSYALRGSYRFAKNYTNAVDGRVYNTGFSEKNFAALAGYNNDKLSSTLNFTLYDNLQGIPDGSRDSLSRKFTKQIYEGSHDDIASRPIVTGAELNSYALSPLHQHIQHYRIYNNTRYIFGTSNLEVLLGLQQNVRREFSHPTAPTQAALFVRLNTVNYNIKYNTHYFSNIDFTIGVNGMLQNNKSKDATDFPIPDYNLLDIGSYVCATWKYEKWTLSGGIRYDVRTMHTKDMYIGPNSGNGFHKQYFLPDTAGSVLQFPALQKTFTGVSLSAGATYKLTEKISVKANIAKGYRAPNITELASNGLDPGAHIIYLGNSNFSPEFNLQEDIGLDFSSKDATAGISVFNNNVQNYIYFSQLTDGAGNPLTDAQGNKTFQYQQEAAQLYGLEASLSIHPQRLKGFMISNHFSAVYGFNKNNNYKGKGVEGEYLPFIPPAKLLSSVSQEIKTKSSFVPSLSVQADIDYNARQDRFLQSFNTETVSEAFTLFNASVSTVINYSKKSSLQFYLQVNNIFNTSFQSGLSRLKYFEYYSQSPNGKLGIYGMGRNACVKMIVPF</sequence>
<keyword evidence="2" id="KW-0998">Cell outer membrane</keyword>
<keyword evidence="3" id="KW-0798">TonB box</keyword>
<dbReference type="Pfam" id="PF00593">
    <property type="entry name" value="TonB_dep_Rec_b-barrel"/>
    <property type="match status" value="1"/>
</dbReference>
<dbReference type="AlphaFoldDB" id="A0A9E2W3A4"/>
<dbReference type="CDD" id="cd01347">
    <property type="entry name" value="ligand_gated_channel"/>
    <property type="match status" value="1"/>
</dbReference>
<feature type="domain" description="TonB-dependent receptor plug" evidence="5">
    <location>
        <begin position="125"/>
        <end position="229"/>
    </location>
</feature>
<dbReference type="RefSeq" id="WP_217789569.1">
    <property type="nucleotide sequence ID" value="NZ_JAHSPG010000001.1"/>
</dbReference>
<keyword evidence="2 3" id="KW-0472">Membrane</keyword>
<dbReference type="InterPro" id="IPR000531">
    <property type="entry name" value="Beta-barrel_TonB"/>
</dbReference>
<keyword evidence="2" id="KW-0813">Transport</keyword>
<dbReference type="GO" id="GO:0044718">
    <property type="term" value="P:siderophore transmembrane transport"/>
    <property type="evidence" value="ECO:0007669"/>
    <property type="project" value="TreeGrafter"/>
</dbReference>
<gene>
    <name evidence="6" type="ORF">KTO63_02640</name>
</gene>
<dbReference type="Proteomes" id="UP000812270">
    <property type="component" value="Unassembled WGS sequence"/>
</dbReference>
<evidence type="ECO:0000313" key="6">
    <source>
        <dbReference type="EMBL" id="MBV4356028.1"/>
    </source>
</evidence>
<dbReference type="PANTHER" id="PTHR30069:SF29">
    <property type="entry name" value="HEMOGLOBIN AND HEMOGLOBIN-HAPTOGLOBIN-BINDING PROTEIN 1-RELATED"/>
    <property type="match status" value="1"/>
</dbReference>
<dbReference type="GO" id="GO:0015344">
    <property type="term" value="F:siderophore uptake transmembrane transporter activity"/>
    <property type="evidence" value="ECO:0007669"/>
    <property type="project" value="TreeGrafter"/>
</dbReference>
<dbReference type="Pfam" id="PF07715">
    <property type="entry name" value="Plug"/>
    <property type="match status" value="1"/>
</dbReference>
<feature type="domain" description="TonB-dependent receptor-like beta-barrel" evidence="4">
    <location>
        <begin position="261"/>
        <end position="782"/>
    </location>
</feature>
<accession>A0A9E2W3A4</accession>
<evidence type="ECO:0000259" key="5">
    <source>
        <dbReference type="Pfam" id="PF07715"/>
    </source>
</evidence>
<dbReference type="InterPro" id="IPR012910">
    <property type="entry name" value="Plug_dom"/>
</dbReference>
<evidence type="ECO:0000256" key="3">
    <source>
        <dbReference type="RuleBase" id="RU003357"/>
    </source>
</evidence>
<name>A0A9E2W3A4_9BACT</name>
<evidence type="ECO:0000313" key="7">
    <source>
        <dbReference type="Proteomes" id="UP000812270"/>
    </source>
</evidence>
<keyword evidence="2" id="KW-1134">Transmembrane beta strand</keyword>
<evidence type="ECO:0000256" key="2">
    <source>
        <dbReference type="PROSITE-ProRule" id="PRU01360"/>
    </source>
</evidence>
<keyword evidence="1" id="KW-0732">Signal</keyword>
<comment type="subcellular location">
    <subcellularLocation>
        <location evidence="2">Cell outer membrane</location>
        <topology evidence="2">Multi-pass membrane protein</topology>
    </subcellularLocation>
</comment>
<keyword evidence="6" id="KW-0675">Receptor</keyword>
<keyword evidence="2" id="KW-0812">Transmembrane</keyword>
<protein>
    <submittedName>
        <fullName evidence="6">TonB-dependent receptor</fullName>
    </submittedName>
</protein>
<dbReference type="PROSITE" id="PS52016">
    <property type="entry name" value="TONB_DEPENDENT_REC_3"/>
    <property type="match status" value="1"/>
</dbReference>
<keyword evidence="7" id="KW-1185">Reference proteome</keyword>
<reference evidence="6" key="1">
    <citation type="submission" date="2021-06" db="EMBL/GenBank/DDBJ databases">
        <authorList>
            <person name="Huq M.A."/>
        </authorList>
    </citation>
    <scope>NUCLEOTIDE SEQUENCE</scope>
    <source>
        <strain evidence="6">MAH-26</strain>
    </source>
</reference>
<evidence type="ECO:0000259" key="4">
    <source>
        <dbReference type="Pfam" id="PF00593"/>
    </source>
</evidence>
<organism evidence="6 7">
    <name type="scientific">Pinibacter aurantiacus</name>
    <dbReference type="NCBI Taxonomy" id="2851599"/>
    <lineage>
        <taxon>Bacteria</taxon>
        <taxon>Pseudomonadati</taxon>
        <taxon>Bacteroidota</taxon>
        <taxon>Chitinophagia</taxon>
        <taxon>Chitinophagales</taxon>
        <taxon>Chitinophagaceae</taxon>
        <taxon>Pinibacter</taxon>
    </lineage>
</organism>
<dbReference type="Pfam" id="PF13715">
    <property type="entry name" value="CarbopepD_reg_2"/>
    <property type="match status" value="1"/>
</dbReference>